<dbReference type="PROSITE" id="PS50931">
    <property type="entry name" value="HTH_LYSR"/>
    <property type="match status" value="1"/>
</dbReference>
<keyword evidence="4" id="KW-0804">Transcription</keyword>
<dbReference type="NCBIfam" id="NF008352">
    <property type="entry name" value="PRK11139.1"/>
    <property type="match status" value="1"/>
</dbReference>
<dbReference type="GO" id="GO:0043565">
    <property type="term" value="F:sequence-specific DNA binding"/>
    <property type="evidence" value="ECO:0007669"/>
    <property type="project" value="TreeGrafter"/>
</dbReference>
<evidence type="ECO:0000256" key="5">
    <source>
        <dbReference type="SAM" id="MobiDB-lite"/>
    </source>
</evidence>
<dbReference type="Gene3D" id="3.40.190.10">
    <property type="entry name" value="Periplasmic binding protein-like II"/>
    <property type="match status" value="2"/>
</dbReference>
<dbReference type="FunFam" id="1.10.10.10:FF:000038">
    <property type="entry name" value="Glycine cleavage system transcriptional activator"/>
    <property type="match status" value="1"/>
</dbReference>
<accession>A0A365QPQ5</accession>
<dbReference type="InterPro" id="IPR000847">
    <property type="entry name" value="LysR_HTH_N"/>
</dbReference>
<evidence type="ECO:0000256" key="3">
    <source>
        <dbReference type="ARBA" id="ARBA00023125"/>
    </source>
</evidence>
<protein>
    <submittedName>
        <fullName evidence="7">LysR family transcriptional regulator</fullName>
    </submittedName>
</protein>
<dbReference type="Gene3D" id="1.10.10.10">
    <property type="entry name" value="Winged helix-like DNA-binding domain superfamily/Winged helix DNA-binding domain"/>
    <property type="match status" value="1"/>
</dbReference>
<feature type="domain" description="HTH lysR-type" evidence="6">
    <location>
        <begin position="9"/>
        <end position="66"/>
    </location>
</feature>
<dbReference type="GO" id="GO:0003700">
    <property type="term" value="F:DNA-binding transcription factor activity"/>
    <property type="evidence" value="ECO:0007669"/>
    <property type="project" value="InterPro"/>
</dbReference>
<name>A0A365QPQ5_9BURK</name>
<sequence>MPPRPSRLPPLNALRAFEVSARHLNFRAAADEIGVTQGAVAQQVRHLEDVLGLKLFERLPRGLALTHDGAAYFSDVQRALHAIADATDKLVKRRAALTISTTPSFASKWLIPRLAHFTDAHPDYDVRVIADPQIATFRHDGVDLAIRYGKPPFGKHLATHALFPLDVCAVCSPALLAAPASPRALASHVLLHDAHDLWPEFLAAMPEPVDLDPHKGLRFNQTSLAIDAAVAGQGIALATDPLVERDIAAGRLCKPFDFAFPLSMGFYLVYPAERRDDDAIVVMREWMTTQAASDGRPPDSPDSAGSRGAGSNA</sequence>
<dbReference type="EMBL" id="QMFZ01000024">
    <property type="protein sequence ID" value="RBB36284.1"/>
    <property type="molecule type" value="Genomic_DNA"/>
</dbReference>
<dbReference type="Pfam" id="PF03466">
    <property type="entry name" value="LysR_substrate"/>
    <property type="match status" value="1"/>
</dbReference>
<dbReference type="Proteomes" id="UP000252458">
    <property type="component" value="Unassembled WGS sequence"/>
</dbReference>
<dbReference type="AlphaFoldDB" id="A0A365QPQ5"/>
<dbReference type="RefSeq" id="WP_113046750.1">
    <property type="nucleotide sequence ID" value="NZ_QMFZ01000024.1"/>
</dbReference>
<dbReference type="InterPro" id="IPR036390">
    <property type="entry name" value="WH_DNA-bd_sf"/>
</dbReference>
<dbReference type="PRINTS" id="PR00039">
    <property type="entry name" value="HTHLYSR"/>
</dbReference>
<dbReference type="SUPFAM" id="SSF46785">
    <property type="entry name" value="Winged helix' DNA-binding domain"/>
    <property type="match status" value="1"/>
</dbReference>
<evidence type="ECO:0000256" key="1">
    <source>
        <dbReference type="ARBA" id="ARBA00009437"/>
    </source>
</evidence>
<organism evidence="7 8">
    <name type="scientific">Burkholderia reimsis</name>
    <dbReference type="NCBI Taxonomy" id="2234132"/>
    <lineage>
        <taxon>Bacteria</taxon>
        <taxon>Pseudomonadati</taxon>
        <taxon>Pseudomonadota</taxon>
        <taxon>Betaproteobacteria</taxon>
        <taxon>Burkholderiales</taxon>
        <taxon>Burkholderiaceae</taxon>
        <taxon>Burkholderia</taxon>
    </lineage>
</organism>
<reference evidence="7 8" key="1">
    <citation type="submission" date="2018-06" db="EMBL/GenBank/DDBJ databases">
        <title>Draft genome sequence of Burkholderia reimsis strain BE51 isolated from a French agricultural soil.</title>
        <authorList>
            <person name="Esmaeel Q."/>
        </authorList>
    </citation>
    <scope>NUCLEOTIDE SEQUENCE [LARGE SCALE GENOMIC DNA]</scope>
    <source>
        <strain evidence="7 8">BE51</strain>
    </source>
</reference>
<proteinExistence type="inferred from homology"/>
<dbReference type="GO" id="GO:0006351">
    <property type="term" value="P:DNA-templated transcription"/>
    <property type="evidence" value="ECO:0007669"/>
    <property type="project" value="TreeGrafter"/>
</dbReference>
<dbReference type="SUPFAM" id="SSF53850">
    <property type="entry name" value="Periplasmic binding protein-like II"/>
    <property type="match status" value="1"/>
</dbReference>
<evidence type="ECO:0000256" key="2">
    <source>
        <dbReference type="ARBA" id="ARBA00023015"/>
    </source>
</evidence>
<dbReference type="InterPro" id="IPR036388">
    <property type="entry name" value="WH-like_DNA-bd_sf"/>
</dbReference>
<comment type="similarity">
    <text evidence="1">Belongs to the LysR transcriptional regulatory family.</text>
</comment>
<evidence type="ECO:0000256" key="4">
    <source>
        <dbReference type="ARBA" id="ARBA00023163"/>
    </source>
</evidence>
<evidence type="ECO:0000313" key="8">
    <source>
        <dbReference type="Proteomes" id="UP000252458"/>
    </source>
</evidence>
<keyword evidence="3" id="KW-0238">DNA-binding</keyword>
<comment type="caution">
    <text evidence="7">The sequence shown here is derived from an EMBL/GenBank/DDBJ whole genome shotgun (WGS) entry which is preliminary data.</text>
</comment>
<dbReference type="PANTHER" id="PTHR30537:SF74">
    <property type="entry name" value="HTH-TYPE TRANSCRIPTIONAL REGULATOR TRPI"/>
    <property type="match status" value="1"/>
</dbReference>
<dbReference type="CDD" id="cd08432">
    <property type="entry name" value="PBP2_GcdR_TrpI_HvrB_AmpR_like"/>
    <property type="match status" value="1"/>
</dbReference>
<keyword evidence="8" id="KW-1185">Reference proteome</keyword>
<evidence type="ECO:0000313" key="7">
    <source>
        <dbReference type="EMBL" id="RBB36284.1"/>
    </source>
</evidence>
<gene>
    <name evidence="7" type="ORF">DPV79_25420</name>
</gene>
<dbReference type="PANTHER" id="PTHR30537">
    <property type="entry name" value="HTH-TYPE TRANSCRIPTIONAL REGULATOR"/>
    <property type="match status" value="1"/>
</dbReference>
<dbReference type="Pfam" id="PF00126">
    <property type="entry name" value="HTH_1"/>
    <property type="match status" value="1"/>
</dbReference>
<keyword evidence="2" id="KW-0805">Transcription regulation</keyword>
<feature type="region of interest" description="Disordered" evidence="5">
    <location>
        <begin position="290"/>
        <end position="313"/>
    </location>
</feature>
<dbReference type="InterPro" id="IPR058163">
    <property type="entry name" value="LysR-type_TF_proteobact-type"/>
</dbReference>
<evidence type="ECO:0000259" key="6">
    <source>
        <dbReference type="PROSITE" id="PS50931"/>
    </source>
</evidence>
<dbReference type="InterPro" id="IPR005119">
    <property type="entry name" value="LysR_subst-bd"/>
</dbReference>